<accession>A0ABW1QU12</accession>
<gene>
    <name evidence="1" type="ORF">ACFPWU_04870</name>
</gene>
<dbReference type="EMBL" id="JBHSQI010000002">
    <property type="protein sequence ID" value="MFC6152992.1"/>
    <property type="molecule type" value="Genomic_DNA"/>
</dbReference>
<reference evidence="2" key="1">
    <citation type="journal article" date="2019" name="Int. J. Syst. Evol. Microbiol.">
        <title>The Global Catalogue of Microorganisms (GCM) 10K type strain sequencing project: providing services to taxonomists for standard genome sequencing and annotation.</title>
        <authorList>
            <consortium name="The Broad Institute Genomics Platform"/>
            <consortium name="The Broad Institute Genome Sequencing Center for Infectious Disease"/>
            <person name="Wu L."/>
            <person name="Ma J."/>
        </authorList>
    </citation>
    <scope>NUCLEOTIDE SEQUENCE [LARGE SCALE GENOMIC DNA]</scope>
    <source>
        <strain evidence="2">DFY28</strain>
    </source>
</reference>
<evidence type="ECO:0008006" key="3">
    <source>
        <dbReference type="Google" id="ProtNLM"/>
    </source>
</evidence>
<organism evidence="1 2">
    <name type="scientific">Nocardioides yefusunii</name>
    <dbReference type="NCBI Taxonomy" id="2500546"/>
    <lineage>
        <taxon>Bacteria</taxon>
        <taxon>Bacillati</taxon>
        <taxon>Actinomycetota</taxon>
        <taxon>Actinomycetes</taxon>
        <taxon>Propionibacteriales</taxon>
        <taxon>Nocardioidaceae</taxon>
        <taxon>Nocardioides</taxon>
    </lineage>
</organism>
<evidence type="ECO:0000313" key="1">
    <source>
        <dbReference type="EMBL" id="MFC6152992.1"/>
    </source>
</evidence>
<protein>
    <recommendedName>
        <fullName evidence="3">Peptidoglycan-binding protein</fullName>
    </recommendedName>
</protein>
<sequence>MARSADPLELGVDMSQQHCSGEFLVILASSGDPAAYASTLRPAHEQAGGEAKYLRTSDSCNSFVQEIDGNDVYAAYLGPFDSAWQACEARGRIGYGGSYVRELRSDQERRTPCACEYSSSELPRISRGDGGASDPSTGLFVSDAKSLLYSAGHNTKRDVTTSFDAAMDGWVREFQDRSSWVASNGVVGPDTWSELIGYCGRDPEQ</sequence>
<proteinExistence type="predicted"/>
<dbReference type="Gene3D" id="1.10.101.10">
    <property type="entry name" value="PGBD-like superfamily/PGBD"/>
    <property type="match status" value="1"/>
</dbReference>
<dbReference type="RefSeq" id="WP_128316347.1">
    <property type="nucleotide sequence ID" value="NZ_JBHSQI010000002.1"/>
</dbReference>
<dbReference type="Proteomes" id="UP001596098">
    <property type="component" value="Unassembled WGS sequence"/>
</dbReference>
<keyword evidence="2" id="KW-1185">Reference proteome</keyword>
<evidence type="ECO:0000313" key="2">
    <source>
        <dbReference type="Proteomes" id="UP001596098"/>
    </source>
</evidence>
<comment type="caution">
    <text evidence="1">The sequence shown here is derived from an EMBL/GenBank/DDBJ whole genome shotgun (WGS) entry which is preliminary data.</text>
</comment>
<name>A0ABW1QU12_9ACTN</name>
<dbReference type="InterPro" id="IPR036366">
    <property type="entry name" value="PGBDSf"/>
</dbReference>